<feature type="compositionally biased region" description="Basic residues" evidence="2">
    <location>
        <begin position="38"/>
        <end position="51"/>
    </location>
</feature>
<dbReference type="Proteomes" id="UP000193411">
    <property type="component" value="Unassembled WGS sequence"/>
</dbReference>
<dbReference type="InterPro" id="IPR040024">
    <property type="entry name" value="PPP1R21"/>
</dbReference>
<proteinExistence type="predicted"/>
<dbReference type="STRING" id="765915.A0A1Y2HDW9"/>
<gene>
    <name evidence="4" type="ORF">BCR44DRAFT_79218</name>
</gene>
<feature type="coiled-coil region" evidence="1">
    <location>
        <begin position="245"/>
        <end position="352"/>
    </location>
</feature>
<dbReference type="SMART" id="SM01254">
    <property type="entry name" value="KLRAQ"/>
    <property type="match status" value="1"/>
</dbReference>
<feature type="region of interest" description="Disordered" evidence="2">
    <location>
        <begin position="1"/>
        <end position="108"/>
    </location>
</feature>
<feature type="compositionally biased region" description="Low complexity" evidence="2">
    <location>
        <begin position="620"/>
        <end position="641"/>
    </location>
</feature>
<organism evidence="4 5">
    <name type="scientific">Catenaria anguillulae PL171</name>
    <dbReference type="NCBI Taxonomy" id="765915"/>
    <lineage>
        <taxon>Eukaryota</taxon>
        <taxon>Fungi</taxon>
        <taxon>Fungi incertae sedis</taxon>
        <taxon>Blastocladiomycota</taxon>
        <taxon>Blastocladiomycetes</taxon>
        <taxon>Blastocladiales</taxon>
        <taxon>Catenariaceae</taxon>
        <taxon>Catenaria</taxon>
    </lineage>
</organism>
<dbReference type="InterPro" id="IPR019343">
    <property type="entry name" value="PPP1R21_N"/>
</dbReference>
<evidence type="ECO:0000313" key="4">
    <source>
        <dbReference type="EMBL" id="ORZ32780.1"/>
    </source>
</evidence>
<dbReference type="EMBL" id="MCFL01000042">
    <property type="protein sequence ID" value="ORZ32780.1"/>
    <property type="molecule type" value="Genomic_DNA"/>
</dbReference>
<sequence>MQSSFIFTIAMSSPLPPPPPRPSRSRSTSPASAASSSRHSRHSHHSHHSHHTFSTLASTSETATANGNPNPNPNPNRNSNSHSLLLGPGDVSFSSAASTSTANANANATSNEPIAQQLGRAKAHSLVLKKALLQERQRVADLNQQLQAKDAVIRAHAQKLDSMAFHNSTLSRRIEQLQSEFRSGGGSSPLPISGATSARARSPALGLISGLFRPGSSASSRGSTATATSSAAQRELPTGSASSLAQELAATRQLLETTAQELERRIAENEHLQSELADAKAFTLSAQSDALAQRDLAMQDLERAKAQLDLLQVQVQERDRLEVELARGVEMVARLQAEVQQREQGLQAAKEDKALMVKSLGATLSAFMASTYFTSTISASTLADIHAAIIRTAHRSFTTYAHIIRQLIPLVKEKKRPVLLLLNQVLATCPPCLASDKVAILPHREFLVTFFDAYHNLLQEDGTDTSAIAHVKHQIISLATSDSSSTSGWDPEPTRAFLRHSSAHVQVLASTHRPIHGVCSELVAKLAEVGKWIDLYEKLASHKSTLDTLDSPMEGLQHVLDLTAALGEFQVHSLALAAQTTPTAHVLTQVQPSDLIPTASTGSQSTTAPLTDGSTQVDLTSASQSTQTQSRSSLLSSGGSVLRRHSTLHPRAATDGNNNKDDDDVSEGEQLDTVAVDPASTYAKELAAFHTHFDSQLHAALAAAESASARANQLDLTLALRTAELEAQLDAERQRVREARAEAEQARSEVESLREQVKEATDKVKDVEESYAAQLQVVMDEVCRLQEEVVKAREEERDK</sequence>
<feature type="region of interest" description="Disordered" evidence="2">
    <location>
        <begin position="214"/>
        <end position="242"/>
    </location>
</feature>
<feature type="region of interest" description="Disordered" evidence="2">
    <location>
        <begin position="597"/>
        <end position="668"/>
    </location>
</feature>
<evidence type="ECO:0000256" key="2">
    <source>
        <dbReference type="SAM" id="MobiDB-lite"/>
    </source>
</evidence>
<dbReference type="OrthoDB" id="5572107at2759"/>
<feature type="coiled-coil region" evidence="1">
    <location>
        <begin position="722"/>
        <end position="770"/>
    </location>
</feature>
<comment type="caution">
    <text evidence="4">The sequence shown here is derived from an EMBL/GenBank/DDBJ whole genome shotgun (WGS) entry which is preliminary data.</text>
</comment>
<evidence type="ECO:0000313" key="5">
    <source>
        <dbReference type="Proteomes" id="UP000193411"/>
    </source>
</evidence>
<feature type="compositionally biased region" description="Low complexity" evidence="2">
    <location>
        <begin position="215"/>
        <end position="232"/>
    </location>
</feature>
<evidence type="ECO:0000256" key="1">
    <source>
        <dbReference type="SAM" id="Coils"/>
    </source>
</evidence>
<dbReference type="Pfam" id="PF10205">
    <property type="entry name" value="KLRAQ"/>
    <property type="match status" value="1"/>
</dbReference>
<name>A0A1Y2HDW9_9FUNG</name>
<protein>
    <recommendedName>
        <fullName evidence="3">Protein phosphatase 1 regulatory subunit 21 N-terminal domain-containing protein</fullName>
    </recommendedName>
</protein>
<keyword evidence="5" id="KW-1185">Reference proteome</keyword>
<evidence type="ECO:0000259" key="3">
    <source>
        <dbReference type="SMART" id="SM01254"/>
    </source>
</evidence>
<reference evidence="4 5" key="1">
    <citation type="submission" date="2016-07" db="EMBL/GenBank/DDBJ databases">
        <title>Pervasive Adenine N6-methylation of Active Genes in Fungi.</title>
        <authorList>
            <consortium name="DOE Joint Genome Institute"/>
            <person name="Mondo S.J."/>
            <person name="Dannebaum R.O."/>
            <person name="Kuo R.C."/>
            <person name="Labutti K."/>
            <person name="Haridas S."/>
            <person name="Kuo A."/>
            <person name="Salamov A."/>
            <person name="Ahrendt S.R."/>
            <person name="Lipzen A."/>
            <person name="Sullivan W."/>
            <person name="Andreopoulos W.B."/>
            <person name="Clum A."/>
            <person name="Lindquist E."/>
            <person name="Daum C."/>
            <person name="Ramamoorthy G.K."/>
            <person name="Gryganskyi A."/>
            <person name="Culley D."/>
            <person name="Magnuson J.K."/>
            <person name="James T.Y."/>
            <person name="O'Malley M.A."/>
            <person name="Stajich J.E."/>
            <person name="Spatafora J.W."/>
            <person name="Visel A."/>
            <person name="Grigoriev I.V."/>
        </authorList>
    </citation>
    <scope>NUCLEOTIDE SEQUENCE [LARGE SCALE GENOMIC DNA]</scope>
    <source>
        <strain evidence="4 5">PL171</strain>
    </source>
</reference>
<dbReference type="PANTHER" id="PTHR21448:SF0">
    <property type="entry name" value="PROTEIN PHOSPHATASE 1 REGULATORY SUBUNIT 21"/>
    <property type="match status" value="1"/>
</dbReference>
<feature type="compositionally biased region" description="Low complexity" evidence="2">
    <location>
        <begin position="52"/>
        <end position="80"/>
    </location>
</feature>
<accession>A0A1Y2HDW9</accession>
<dbReference type="GO" id="GO:0005769">
    <property type="term" value="C:early endosome"/>
    <property type="evidence" value="ECO:0007669"/>
    <property type="project" value="TreeGrafter"/>
</dbReference>
<dbReference type="GO" id="GO:0016020">
    <property type="term" value="C:membrane"/>
    <property type="evidence" value="ECO:0007669"/>
    <property type="project" value="TreeGrafter"/>
</dbReference>
<keyword evidence="1" id="KW-0175">Coiled coil</keyword>
<dbReference type="PANTHER" id="PTHR21448">
    <property type="entry name" value="SMOOTH MUSCLE MYOSIN HEAVY CHAIN-RELATED"/>
    <property type="match status" value="1"/>
</dbReference>
<feature type="compositionally biased region" description="Low complexity" evidence="2">
    <location>
        <begin position="25"/>
        <end position="37"/>
    </location>
</feature>
<feature type="domain" description="Protein phosphatase 1 regulatory subunit 21 N-terminal" evidence="3">
    <location>
        <begin position="116"/>
        <end position="236"/>
    </location>
</feature>
<dbReference type="AlphaFoldDB" id="A0A1Y2HDW9"/>
<feature type="compositionally biased region" description="Polar residues" evidence="2">
    <location>
        <begin position="597"/>
        <end position="619"/>
    </location>
</feature>
<feature type="compositionally biased region" description="Low complexity" evidence="2">
    <location>
        <begin position="94"/>
        <end position="108"/>
    </location>
</feature>